<dbReference type="GO" id="GO:0043068">
    <property type="term" value="P:positive regulation of programmed cell death"/>
    <property type="evidence" value="ECO:0007669"/>
    <property type="project" value="UniProtKB-ARBA"/>
</dbReference>
<dbReference type="InterPro" id="IPR001611">
    <property type="entry name" value="Leu-rich_rpt"/>
</dbReference>
<feature type="domain" description="TIR" evidence="13">
    <location>
        <begin position="10"/>
        <end position="177"/>
    </location>
</feature>
<name>A0AA38YSG6_VITRO</name>
<dbReference type="Pfam" id="PF20160">
    <property type="entry name" value="C-JID"/>
    <property type="match status" value="1"/>
</dbReference>
<dbReference type="PROSITE" id="PS51450">
    <property type="entry name" value="LRR"/>
    <property type="match status" value="1"/>
</dbReference>
<accession>A0AA38YSG6</accession>
<dbReference type="Gene3D" id="3.40.50.10140">
    <property type="entry name" value="Toll/interleukin-1 receptor homology (TIR) domain"/>
    <property type="match status" value="1"/>
</dbReference>
<evidence type="ECO:0000256" key="7">
    <source>
        <dbReference type="ARBA" id="ARBA00022801"/>
    </source>
</evidence>
<evidence type="ECO:0000256" key="10">
    <source>
        <dbReference type="ARBA" id="ARBA00023242"/>
    </source>
</evidence>
<dbReference type="PROSITE" id="PS50104">
    <property type="entry name" value="TIR"/>
    <property type="match status" value="1"/>
</dbReference>
<comment type="catalytic activity">
    <reaction evidence="11">
        <text>NAD(+) + H2O = ADP-D-ribose + nicotinamide + H(+)</text>
        <dbReference type="Rhea" id="RHEA:16301"/>
        <dbReference type="ChEBI" id="CHEBI:15377"/>
        <dbReference type="ChEBI" id="CHEBI:15378"/>
        <dbReference type="ChEBI" id="CHEBI:17154"/>
        <dbReference type="ChEBI" id="CHEBI:57540"/>
        <dbReference type="ChEBI" id="CHEBI:57967"/>
        <dbReference type="EC" id="3.2.2.6"/>
    </reaction>
    <physiologicalReaction direction="left-to-right" evidence="11">
        <dbReference type="Rhea" id="RHEA:16302"/>
    </physiologicalReaction>
</comment>
<evidence type="ECO:0000256" key="8">
    <source>
        <dbReference type="ARBA" id="ARBA00022821"/>
    </source>
</evidence>
<dbReference type="InterPro" id="IPR036390">
    <property type="entry name" value="WH_DNA-bd_sf"/>
</dbReference>
<dbReference type="GO" id="GO:0007165">
    <property type="term" value="P:signal transduction"/>
    <property type="evidence" value="ECO:0007669"/>
    <property type="project" value="InterPro"/>
</dbReference>
<dbReference type="InterPro" id="IPR027417">
    <property type="entry name" value="P-loop_NTPase"/>
</dbReference>
<evidence type="ECO:0000256" key="4">
    <source>
        <dbReference type="ARBA" id="ARBA00022490"/>
    </source>
</evidence>
<evidence type="ECO:0000256" key="3">
    <source>
        <dbReference type="ARBA" id="ARBA00011982"/>
    </source>
</evidence>
<dbReference type="FunFam" id="3.40.50.10140:FF:000007">
    <property type="entry name" value="Disease resistance protein (TIR-NBS-LRR class)"/>
    <property type="match status" value="1"/>
</dbReference>
<gene>
    <name evidence="14" type="ORF">PVL29_024528</name>
</gene>
<dbReference type="SMART" id="SM00369">
    <property type="entry name" value="LRR_TYP"/>
    <property type="match status" value="1"/>
</dbReference>
<evidence type="ECO:0000256" key="9">
    <source>
        <dbReference type="ARBA" id="ARBA00023027"/>
    </source>
</evidence>
<dbReference type="SUPFAM" id="SSF52200">
    <property type="entry name" value="Toll/Interleukin receptor TIR domain"/>
    <property type="match status" value="1"/>
</dbReference>
<dbReference type="InterPro" id="IPR058192">
    <property type="entry name" value="WHD_ROQ1-like"/>
</dbReference>
<comment type="similarity">
    <text evidence="12">Belongs to the disease resistance TIR-NB-LRR family.</text>
</comment>
<dbReference type="Pfam" id="PF01582">
    <property type="entry name" value="TIR"/>
    <property type="match status" value="1"/>
</dbReference>
<dbReference type="SUPFAM" id="SSF52058">
    <property type="entry name" value="L domain-like"/>
    <property type="match status" value="1"/>
</dbReference>
<dbReference type="Proteomes" id="UP001168098">
    <property type="component" value="Unassembled WGS sequence"/>
</dbReference>
<keyword evidence="7" id="KW-0378">Hydrolase</keyword>
<evidence type="ECO:0000313" key="15">
    <source>
        <dbReference type="Proteomes" id="UP001168098"/>
    </source>
</evidence>
<keyword evidence="8" id="KW-0611">Plant defense</keyword>
<dbReference type="PANTHER" id="PTHR11017">
    <property type="entry name" value="LEUCINE-RICH REPEAT-CONTAINING PROTEIN"/>
    <property type="match status" value="1"/>
</dbReference>
<dbReference type="InterPro" id="IPR044974">
    <property type="entry name" value="Disease_R_plants"/>
</dbReference>
<comment type="caution">
    <text evidence="14">The sequence shown here is derived from an EMBL/GenBank/DDBJ whole genome shotgun (WGS) entry which is preliminary data.</text>
</comment>
<dbReference type="Gene3D" id="1.10.8.430">
    <property type="entry name" value="Helical domain of apoptotic protease-activating factors"/>
    <property type="match status" value="1"/>
</dbReference>
<evidence type="ECO:0000256" key="2">
    <source>
        <dbReference type="ARBA" id="ARBA00004496"/>
    </source>
</evidence>
<keyword evidence="4" id="KW-0963">Cytoplasm</keyword>
<dbReference type="PANTHER" id="PTHR11017:SF570">
    <property type="entry name" value="DISEASE RESISTANCE PROTEIN (TIR-NBS CLASS)-RELATED"/>
    <property type="match status" value="1"/>
</dbReference>
<evidence type="ECO:0000256" key="12">
    <source>
        <dbReference type="ARBA" id="ARBA00061488"/>
    </source>
</evidence>
<dbReference type="SUPFAM" id="SSF52540">
    <property type="entry name" value="P-loop containing nucleoside triphosphate hydrolases"/>
    <property type="match status" value="1"/>
</dbReference>
<keyword evidence="6" id="KW-0677">Repeat</keyword>
<dbReference type="Gene3D" id="3.80.10.10">
    <property type="entry name" value="Ribonuclease Inhibitor"/>
    <property type="match status" value="1"/>
</dbReference>
<dbReference type="Gene3D" id="3.40.50.300">
    <property type="entry name" value="P-loop containing nucleotide triphosphate hydrolases"/>
    <property type="match status" value="1"/>
</dbReference>
<dbReference type="InterPro" id="IPR002182">
    <property type="entry name" value="NB-ARC"/>
</dbReference>
<dbReference type="InterPro" id="IPR032675">
    <property type="entry name" value="LRR_dom_sf"/>
</dbReference>
<dbReference type="GO" id="GO:0050832">
    <property type="term" value="P:defense response to fungus"/>
    <property type="evidence" value="ECO:0007669"/>
    <property type="project" value="UniProtKB-ARBA"/>
</dbReference>
<reference evidence="14 15" key="1">
    <citation type="journal article" date="2023" name="BMC Biotechnol.">
        <title>Vitis rotundifolia cv Carlos genome sequencing.</title>
        <authorList>
            <person name="Huff M."/>
            <person name="Hulse-Kemp A."/>
            <person name="Scheffler B."/>
            <person name="Youngblood R."/>
            <person name="Simpson S."/>
            <person name="Babiker E."/>
            <person name="Staton M."/>
        </authorList>
    </citation>
    <scope>NUCLEOTIDE SEQUENCE [LARGE SCALE GENOMIC DNA]</scope>
    <source>
        <tissue evidence="14">Leaf</tissue>
    </source>
</reference>
<dbReference type="GO" id="GO:0005634">
    <property type="term" value="C:nucleus"/>
    <property type="evidence" value="ECO:0007669"/>
    <property type="project" value="UniProtKB-SubCell"/>
</dbReference>
<dbReference type="SUPFAM" id="SSF46785">
    <property type="entry name" value="Winged helix' DNA-binding domain"/>
    <property type="match status" value="1"/>
</dbReference>
<dbReference type="Pfam" id="PF23282">
    <property type="entry name" value="WHD_ROQ1"/>
    <property type="match status" value="1"/>
</dbReference>
<dbReference type="InterPro" id="IPR042197">
    <property type="entry name" value="Apaf_helical"/>
</dbReference>
<protein>
    <recommendedName>
        <fullName evidence="3">ADP-ribosyl cyclase/cyclic ADP-ribose hydrolase</fullName>
        <ecNumber evidence="3">3.2.2.6</ecNumber>
    </recommendedName>
</protein>
<keyword evidence="5" id="KW-0433">Leucine-rich repeat</keyword>
<dbReference type="EMBL" id="JARBHA010000018">
    <property type="protein sequence ID" value="KAJ9675644.1"/>
    <property type="molecule type" value="Genomic_DNA"/>
</dbReference>
<dbReference type="AlphaFoldDB" id="A0AA38YSG6"/>
<dbReference type="InterPro" id="IPR003591">
    <property type="entry name" value="Leu-rich_rpt_typical-subtyp"/>
</dbReference>
<evidence type="ECO:0000256" key="11">
    <source>
        <dbReference type="ARBA" id="ARBA00047304"/>
    </source>
</evidence>
<dbReference type="Pfam" id="PF00560">
    <property type="entry name" value="LRR_1"/>
    <property type="match status" value="1"/>
</dbReference>
<organism evidence="14 15">
    <name type="scientific">Vitis rotundifolia</name>
    <name type="common">Muscadine grape</name>
    <dbReference type="NCBI Taxonomy" id="103349"/>
    <lineage>
        <taxon>Eukaryota</taxon>
        <taxon>Viridiplantae</taxon>
        <taxon>Streptophyta</taxon>
        <taxon>Embryophyta</taxon>
        <taxon>Tracheophyta</taxon>
        <taxon>Spermatophyta</taxon>
        <taxon>Magnoliopsida</taxon>
        <taxon>eudicotyledons</taxon>
        <taxon>Gunneridae</taxon>
        <taxon>Pentapetalae</taxon>
        <taxon>rosids</taxon>
        <taxon>Vitales</taxon>
        <taxon>Vitaceae</taxon>
        <taxon>Viteae</taxon>
        <taxon>Vitis</taxon>
    </lineage>
</organism>
<dbReference type="SMART" id="SM00255">
    <property type="entry name" value="TIR"/>
    <property type="match status" value="1"/>
</dbReference>
<keyword evidence="10" id="KW-0539">Nucleus</keyword>
<dbReference type="GO" id="GO:0005737">
    <property type="term" value="C:cytoplasm"/>
    <property type="evidence" value="ECO:0007669"/>
    <property type="project" value="UniProtKB-SubCell"/>
</dbReference>
<dbReference type="GO" id="GO:0061809">
    <property type="term" value="F:NAD+ nucleosidase activity, cyclic ADP-ribose generating"/>
    <property type="evidence" value="ECO:0007669"/>
    <property type="project" value="UniProtKB-EC"/>
</dbReference>
<dbReference type="InterPro" id="IPR035897">
    <property type="entry name" value="Toll_tir_struct_dom_sf"/>
</dbReference>
<comment type="subcellular location">
    <subcellularLocation>
        <location evidence="2">Cytoplasm</location>
    </subcellularLocation>
    <subcellularLocation>
        <location evidence="1">Nucleus</location>
    </subcellularLocation>
</comment>
<keyword evidence="15" id="KW-1185">Reference proteome</keyword>
<dbReference type="InterPro" id="IPR000157">
    <property type="entry name" value="TIR_dom"/>
</dbReference>
<proteinExistence type="inferred from homology"/>
<dbReference type="PRINTS" id="PR00364">
    <property type="entry name" value="DISEASERSIST"/>
</dbReference>
<evidence type="ECO:0000256" key="6">
    <source>
        <dbReference type="ARBA" id="ARBA00022737"/>
    </source>
</evidence>
<evidence type="ECO:0000256" key="5">
    <source>
        <dbReference type="ARBA" id="ARBA00022614"/>
    </source>
</evidence>
<keyword evidence="9" id="KW-0520">NAD</keyword>
<dbReference type="GO" id="GO:0043531">
    <property type="term" value="F:ADP binding"/>
    <property type="evidence" value="ECO:0007669"/>
    <property type="project" value="InterPro"/>
</dbReference>
<dbReference type="EC" id="3.2.2.6" evidence="3"/>
<evidence type="ECO:0000313" key="14">
    <source>
        <dbReference type="EMBL" id="KAJ9675644.1"/>
    </source>
</evidence>
<dbReference type="Pfam" id="PF00931">
    <property type="entry name" value="NB-ARC"/>
    <property type="match status" value="1"/>
</dbReference>
<dbReference type="InterPro" id="IPR045344">
    <property type="entry name" value="C-JID"/>
</dbReference>
<evidence type="ECO:0000259" key="13">
    <source>
        <dbReference type="PROSITE" id="PS50104"/>
    </source>
</evidence>
<evidence type="ECO:0000256" key="1">
    <source>
        <dbReference type="ARBA" id="ARBA00004123"/>
    </source>
</evidence>
<sequence length="1028" mass="117837">MASTSAGEAYSYQVFLSFRGADTRTNFTDHLYTALVANGIRTFRDNEGVEKGGEIKLHLIKAIELSRISVIVFSKNYAHSKWCLEELLKIVECLRERGQIVLPVFYHVDPSQIRNQTGVYSEVFANYERNADQTKKEMIQQWRSALREVANLAGYELQTEYESEIVTRIVQDILGKLMCEHLHVDEKLVGMDFRLKKLNSLISVDSKDVRMVGIYGIGGIGKTTIAKVFYNQNSHQFQSSSFLANIREIFKENRGLLRLQKKLLRDAQVLGVNEKLTTFDEGINMIKSRLCHKKVLVILDDVDHWSQLKSLVGKSDWFGKGSKIIITTRNKHLLIEHEMDELYEPPMLNTNEALDLFSQYAFRRNHRHDDYLSLSNHIIYYCQGLPFALKVLGSSLFSKTRLQWQSELDKLAIEPNMDIINVLRISYEGLSNTQKNIFLDIACFFNGEYKDFVIKILDGCGFFAESGIGVLNDRCLLTILDRKLWMHDLIQQLGWEIVREQGYTNIGRRSRLWNFVDVQHILIKKTGTNTIEGIFLDLPKSCQINFTTEALAMMTELRLLKIKSTSDYFGHVDLPRDFEFPSYELRYLYWEGYPLESLPSKFQGTHLIELSMHYSLVKELWRRDELLFPNLTAIELNQSKGLIRTPNFLSTPNLERLILQGCTSLLEVHQSIGDLEKLHLLDLKDCKSLESVPDSICKLKSLETLSLSGCSQVMRLPKHFGPLKNLKVLSLHGCYNCEELPSLLGLCSLNDLELSHCFLRNDAIPVDFWCLSSLQKLNLSGNNFTVIPEGITQLSKLRVLQLGHCYMLQEMPQLPSSIQEVDANSCMSLRNLSTPSRFAREAISPTKTLMETILERIQYFVPDNEFCILLPGKEVPNWFNHQAIGSSITIELSPGWYYSNFLGFAVCFVFTGKPATHSEISCQSNNFSFFYSYPDPQTAFSSYHVWLAYQPRSRVDICHPDEWTDIKASFEINGVPDLIQKCGICPIYAHDHKKDSDDTEYPVKVELLSHTLPSSHQWTDDSTQGKTP</sequence>